<organism evidence="5 6">
    <name type="scientific">Levilactobacillus brevis KB290</name>
    <dbReference type="NCBI Taxonomy" id="1001583"/>
    <lineage>
        <taxon>Bacteria</taxon>
        <taxon>Bacillati</taxon>
        <taxon>Bacillota</taxon>
        <taxon>Bacilli</taxon>
        <taxon>Lactobacillales</taxon>
        <taxon>Lactobacillaceae</taxon>
        <taxon>Levilactobacillus</taxon>
    </lineage>
</organism>
<dbReference type="PANTHER" id="PTHR33204">
    <property type="entry name" value="TRANSCRIPTIONAL REGULATOR, MARR FAMILY"/>
    <property type="match status" value="1"/>
</dbReference>
<keyword evidence="3" id="KW-0804">Transcription</keyword>
<evidence type="ECO:0000259" key="4">
    <source>
        <dbReference type="PROSITE" id="PS51118"/>
    </source>
</evidence>
<evidence type="ECO:0000256" key="3">
    <source>
        <dbReference type="ARBA" id="ARBA00023163"/>
    </source>
</evidence>
<dbReference type="Proteomes" id="UP000012042">
    <property type="component" value="Chromosome"/>
</dbReference>
<accession>M5ADW5</accession>
<proteinExistence type="predicted"/>
<evidence type="ECO:0000256" key="2">
    <source>
        <dbReference type="ARBA" id="ARBA00023125"/>
    </source>
</evidence>
<dbReference type="InterPro" id="IPR036390">
    <property type="entry name" value="WH_DNA-bd_sf"/>
</dbReference>
<evidence type="ECO:0000256" key="1">
    <source>
        <dbReference type="ARBA" id="ARBA00023015"/>
    </source>
</evidence>
<evidence type="ECO:0000313" key="6">
    <source>
        <dbReference type="Proteomes" id="UP000012042"/>
    </source>
</evidence>
<keyword evidence="2" id="KW-0238">DNA-binding</keyword>
<sequence>MGGKTNMQMMSKKTTEAPDTAIDFELCPRFEQTFSFLGKKWNGLIIDVLLHEGPQRFRDLARNVPRCSDRVLVERLKELEDNGVILRRTFPDSSLIEYELTKKGQEFAPVMAAVHAWSDKWSCPLEENQK</sequence>
<dbReference type="AlphaFoldDB" id="M5ADW5"/>
<dbReference type="PANTHER" id="PTHR33204:SF37">
    <property type="entry name" value="HTH-TYPE TRANSCRIPTIONAL REGULATOR YODB"/>
    <property type="match status" value="1"/>
</dbReference>
<dbReference type="HOGENOM" id="CLU_111585_5_3_9"/>
<dbReference type="Gene3D" id="1.10.10.10">
    <property type="entry name" value="Winged helix-like DNA-binding domain superfamily/Winged helix DNA-binding domain"/>
    <property type="match status" value="1"/>
</dbReference>
<dbReference type="SUPFAM" id="SSF46785">
    <property type="entry name" value="Winged helix' DNA-binding domain"/>
    <property type="match status" value="1"/>
</dbReference>
<dbReference type="KEGG" id="lbk:LVISKB_0960"/>
<protein>
    <submittedName>
        <fullName evidence="5">HTH-type transcriptional regulator yodB</fullName>
    </submittedName>
</protein>
<keyword evidence="1" id="KW-0805">Transcription regulation</keyword>
<dbReference type="EMBL" id="AP012167">
    <property type="protein sequence ID" value="BAN06595.1"/>
    <property type="molecule type" value="Genomic_DNA"/>
</dbReference>
<dbReference type="InterPro" id="IPR002577">
    <property type="entry name" value="HTH_HxlR"/>
</dbReference>
<dbReference type="Pfam" id="PF01638">
    <property type="entry name" value="HxlR"/>
    <property type="match status" value="1"/>
</dbReference>
<dbReference type="InterPro" id="IPR036388">
    <property type="entry name" value="WH-like_DNA-bd_sf"/>
</dbReference>
<dbReference type="PROSITE" id="PS51118">
    <property type="entry name" value="HTH_HXLR"/>
    <property type="match status" value="1"/>
</dbReference>
<dbReference type="PATRIC" id="fig|1001583.3.peg.948"/>
<dbReference type="GO" id="GO:0003677">
    <property type="term" value="F:DNA binding"/>
    <property type="evidence" value="ECO:0007669"/>
    <property type="project" value="UniProtKB-KW"/>
</dbReference>
<name>M5ADW5_LEVBR</name>
<feature type="domain" description="HTH hxlR-type" evidence="4">
    <location>
        <begin position="27"/>
        <end position="126"/>
    </location>
</feature>
<gene>
    <name evidence="5" type="ORF">LVISKB_0960</name>
</gene>
<reference evidence="5 6" key="1">
    <citation type="journal article" date="2013" name="PLoS ONE">
        <title>Genomic Analysis by Deep Sequencing of the Probiotic Lactobacillus brevis KB290 Harboring Nine Plasmids Reveals Genomic Stability.</title>
        <authorList>
            <person name="Fukao M."/>
            <person name="Oshima K."/>
            <person name="Morita H."/>
            <person name="Toh H."/>
            <person name="Suda W."/>
            <person name="Kim S.W."/>
            <person name="Suzuki S."/>
            <person name="Yakabe T."/>
            <person name="Hattori M."/>
            <person name="Yajima N."/>
        </authorList>
    </citation>
    <scope>NUCLEOTIDE SEQUENCE [LARGE SCALE GENOMIC DNA]</scope>
    <source>
        <strain evidence="5 6">KB290</strain>
    </source>
</reference>
<evidence type="ECO:0000313" key="5">
    <source>
        <dbReference type="EMBL" id="BAN06595.1"/>
    </source>
</evidence>